<organism evidence="2 3">
    <name type="scientific">Eumeta variegata</name>
    <name type="common">Bagworm moth</name>
    <name type="synonym">Eumeta japonica</name>
    <dbReference type="NCBI Taxonomy" id="151549"/>
    <lineage>
        <taxon>Eukaryota</taxon>
        <taxon>Metazoa</taxon>
        <taxon>Ecdysozoa</taxon>
        <taxon>Arthropoda</taxon>
        <taxon>Hexapoda</taxon>
        <taxon>Insecta</taxon>
        <taxon>Pterygota</taxon>
        <taxon>Neoptera</taxon>
        <taxon>Endopterygota</taxon>
        <taxon>Lepidoptera</taxon>
        <taxon>Glossata</taxon>
        <taxon>Ditrysia</taxon>
        <taxon>Tineoidea</taxon>
        <taxon>Psychidae</taxon>
        <taxon>Oiketicinae</taxon>
        <taxon>Eumeta</taxon>
    </lineage>
</organism>
<accession>A0A4C1U3S0</accession>
<sequence length="197" mass="21501">MAALTGPSAEPSLDDSAPRVPSQLANIPNVGFLNNGYRNFRLAASTSSSVVANLLRCKLDCINRRDTRSVHPSVDDPRPYVCGLQPGRLLLAVRHLRPNHIIPFCSDPALRAECPMCGVLAASLCAIYAFWGLSILSGPACYASVLPAAVRAPLGHFFVKTFAMSVSETARTLHQRDWSHTGRLWSPTYTKPAFIRR</sequence>
<proteinExistence type="predicted"/>
<dbReference type="EMBL" id="BGZK01000125">
    <property type="protein sequence ID" value="GBP21035.1"/>
    <property type="molecule type" value="Genomic_DNA"/>
</dbReference>
<protein>
    <submittedName>
        <fullName evidence="2">Uncharacterized protein</fullName>
    </submittedName>
</protein>
<feature type="region of interest" description="Disordered" evidence="1">
    <location>
        <begin position="1"/>
        <end position="20"/>
    </location>
</feature>
<evidence type="ECO:0000313" key="2">
    <source>
        <dbReference type="EMBL" id="GBP21035.1"/>
    </source>
</evidence>
<keyword evidence="3" id="KW-1185">Reference proteome</keyword>
<reference evidence="2 3" key="1">
    <citation type="journal article" date="2019" name="Commun. Biol.">
        <title>The bagworm genome reveals a unique fibroin gene that provides high tensile strength.</title>
        <authorList>
            <person name="Kono N."/>
            <person name="Nakamura H."/>
            <person name="Ohtoshi R."/>
            <person name="Tomita M."/>
            <person name="Numata K."/>
            <person name="Arakawa K."/>
        </authorList>
    </citation>
    <scope>NUCLEOTIDE SEQUENCE [LARGE SCALE GENOMIC DNA]</scope>
</reference>
<gene>
    <name evidence="2" type="ORF">EVAR_11066_1</name>
</gene>
<evidence type="ECO:0000313" key="3">
    <source>
        <dbReference type="Proteomes" id="UP000299102"/>
    </source>
</evidence>
<comment type="caution">
    <text evidence="2">The sequence shown here is derived from an EMBL/GenBank/DDBJ whole genome shotgun (WGS) entry which is preliminary data.</text>
</comment>
<name>A0A4C1U3S0_EUMVA</name>
<dbReference type="Proteomes" id="UP000299102">
    <property type="component" value="Unassembled WGS sequence"/>
</dbReference>
<evidence type="ECO:0000256" key="1">
    <source>
        <dbReference type="SAM" id="MobiDB-lite"/>
    </source>
</evidence>
<dbReference type="AlphaFoldDB" id="A0A4C1U3S0"/>